<accession>A0A386PRM2</accession>
<dbReference type="EMBL" id="CP028891">
    <property type="protein sequence ID" value="AYE37117.1"/>
    <property type="molecule type" value="Genomic_DNA"/>
</dbReference>
<protein>
    <submittedName>
        <fullName evidence="1">Uncharacterized protein</fullName>
    </submittedName>
</protein>
<dbReference type="Proteomes" id="UP000275571">
    <property type="component" value="Plasmid lp27"/>
</dbReference>
<proteinExistence type="predicted"/>
<gene>
    <name evidence="1" type="ORF">DB313_06330</name>
</gene>
<keyword evidence="2" id="KW-1185">Reference proteome</keyword>
<evidence type="ECO:0000313" key="1">
    <source>
        <dbReference type="EMBL" id="AYE37117.1"/>
    </source>
</evidence>
<keyword evidence="1" id="KW-0614">Plasmid</keyword>
<reference evidence="1 2" key="1">
    <citation type="journal article" date="2018" name="Infect. Genet. Evol.">
        <title>Genome-wide analysis of Borrelia turcica and 'Candidatus Borrelia tachyglossi' shows relapsing fever-like genomes with unique genomic links to Lyme disease Borrelia.</title>
        <authorList>
            <person name="Gofton A.W."/>
            <person name="Margos G."/>
            <person name="Fingerle V."/>
            <person name="Hepner S."/>
            <person name="Loh S.M."/>
            <person name="Ryan U."/>
            <person name="Irwin P."/>
            <person name="Oskam C.L."/>
        </authorList>
    </citation>
    <scope>NUCLEOTIDE SEQUENCE [LARGE SCALE GENOMIC DNA]</scope>
    <source>
        <strain evidence="1 2">IST7</strain>
        <plasmid evidence="1">lp27</plasmid>
    </source>
</reference>
<sequence length="132" mass="15345">MTILFITLLLGGLMETNKKETELLLEQIINKKLLPIMDIIAKLQKEVNTIPDIDEHVKTLNRTLLKHRTSLAKQDEKLSDFDIKMADMEEYIMGMEERVRKRINRGIDKIIAVYSSKYANEESDKKPSLKIN</sequence>
<name>A0A386PRM2_9SPIR</name>
<dbReference type="AlphaFoldDB" id="A0A386PRM2"/>
<evidence type="ECO:0000313" key="2">
    <source>
        <dbReference type="Proteomes" id="UP000275571"/>
    </source>
</evidence>
<organism evidence="1 2">
    <name type="scientific">Borrelia turcica IST7</name>
    <dbReference type="NCBI Taxonomy" id="1104446"/>
    <lineage>
        <taxon>Bacteria</taxon>
        <taxon>Pseudomonadati</taxon>
        <taxon>Spirochaetota</taxon>
        <taxon>Spirochaetia</taxon>
        <taxon>Spirochaetales</taxon>
        <taxon>Borreliaceae</taxon>
        <taxon>Borrelia</taxon>
    </lineage>
</organism>
<geneLocation type="plasmid" evidence="1 2">
    <name>lp27</name>
</geneLocation>
<dbReference type="KEGG" id="btur:DB313_06330"/>